<sequence>MFLNISSKNSSSTHPGGIFFSAMLGDGNSSPTIPKSCLSPCLSEAPSNNCRLKLMSIGR</sequence>
<comment type="caution">
    <text evidence="1">The sequence shown here is derived from an EMBL/GenBank/DDBJ whole genome shotgun (WGS) entry which is preliminary data.</text>
</comment>
<evidence type="ECO:0000313" key="2">
    <source>
        <dbReference type="Proteomes" id="UP000055024"/>
    </source>
</evidence>
<keyword evidence="2" id="KW-1185">Reference proteome</keyword>
<dbReference type="Proteomes" id="UP000055024">
    <property type="component" value="Unassembled WGS sequence"/>
</dbReference>
<organism evidence="1 2">
    <name type="scientific">Trichinella zimbabwensis</name>
    <dbReference type="NCBI Taxonomy" id="268475"/>
    <lineage>
        <taxon>Eukaryota</taxon>
        <taxon>Metazoa</taxon>
        <taxon>Ecdysozoa</taxon>
        <taxon>Nematoda</taxon>
        <taxon>Enoplea</taxon>
        <taxon>Dorylaimia</taxon>
        <taxon>Trichinellida</taxon>
        <taxon>Trichinellidae</taxon>
        <taxon>Trichinella</taxon>
    </lineage>
</organism>
<dbReference type="EMBL" id="JYDP01000045">
    <property type="protein sequence ID" value="KRZ11957.1"/>
    <property type="molecule type" value="Genomic_DNA"/>
</dbReference>
<reference evidence="1 2" key="1">
    <citation type="submission" date="2015-01" db="EMBL/GenBank/DDBJ databases">
        <title>Evolution of Trichinella species and genotypes.</title>
        <authorList>
            <person name="Korhonen P.K."/>
            <person name="Edoardo P."/>
            <person name="Giuseppe L.R."/>
            <person name="Gasser R.B."/>
        </authorList>
    </citation>
    <scope>NUCLEOTIDE SEQUENCE [LARGE SCALE GENOMIC DNA]</scope>
    <source>
        <strain evidence="1">ISS1029</strain>
    </source>
</reference>
<proteinExistence type="predicted"/>
<dbReference type="AlphaFoldDB" id="A0A0V1HQR4"/>
<name>A0A0V1HQR4_9BILA</name>
<protein>
    <submittedName>
        <fullName evidence="1">Uncharacterized protein</fullName>
    </submittedName>
</protein>
<accession>A0A0V1HQR4</accession>
<evidence type="ECO:0000313" key="1">
    <source>
        <dbReference type="EMBL" id="KRZ11957.1"/>
    </source>
</evidence>
<gene>
    <name evidence="1" type="ORF">T11_570</name>
</gene>